<feature type="transmembrane region" description="Helical" evidence="1">
    <location>
        <begin position="7"/>
        <end position="32"/>
    </location>
</feature>
<evidence type="ECO:0000259" key="2">
    <source>
        <dbReference type="Pfam" id="PF12773"/>
    </source>
</evidence>
<accession>E1IGX3</accession>
<evidence type="ECO:0000256" key="1">
    <source>
        <dbReference type="SAM" id="Phobius"/>
    </source>
</evidence>
<dbReference type="InterPro" id="IPR025874">
    <property type="entry name" value="DZR"/>
</dbReference>
<dbReference type="PANTHER" id="PTHR36718:SF1">
    <property type="entry name" value="DOUBLE ZINC RIBBON PROTEIN MJ0416"/>
    <property type="match status" value="1"/>
</dbReference>
<reference evidence="3 4" key="1">
    <citation type="journal article" date="2011" name="J. Bacteriol.">
        <title>Draft genome sequence of the anoxygenic filamentous phototrophic bacterium Oscillochloris trichoides subsp. DG-6.</title>
        <authorList>
            <person name="Kuznetsov B.B."/>
            <person name="Ivanovsky R.N."/>
            <person name="Keppen O.I."/>
            <person name="Sukhacheva M.V."/>
            <person name="Bumazhkin B.K."/>
            <person name="Patutina E.O."/>
            <person name="Beletsky A.V."/>
            <person name="Mardanov A.V."/>
            <person name="Baslerov R.V."/>
            <person name="Panteleeva A.N."/>
            <person name="Kolganova T.V."/>
            <person name="Ravin N.V."/>
            <person name="Skryabin K.G."/>
        </authorList>
    </citation>
    <scope>NUCLEOTIDE SEQUENCE [LARGE SCALE GENOMIC DNA]</scope>
    <source>
        <strain evidence="3 4">DG-6</strain>
    </source>
</reference>
<dbReference type="OrthoDB" id="160444at2"/>
<keyword evidence="1" id="KW-0472">Membrane</keyword>
<dbReference type="STRING" id="765420.OSCT_2574"/>
<protein>
    <recommendedName>
        <fullName evidence="2">DZANK-type domain-containing protein</fullName>
    </recommendedName>
</protein>
<dbReference type="PANTHER" id="PTHR36718">
    <property type="entry name" value="OS05G0435400 PROTEIN"/>
    <property type="match status" value="1"/>
</dbReference>
<organism evidence="3 4">
    <name type="scientific">Oscillochloris trichoides DG-6</name>
    <dbReference type="NCBI Taxonomy" id="765420"/>
    <lineage>
        <taxon>Bacteria</taxon>
        <taxon>Bacillati</taxon>
        <taxon>Chloroflexota</taxon>
        <taxon>Chloroflexia</taxon>
        <taxon>Chloroflexales</taxon>
        <taxon>Chloroflexineae</taxon>
        <taxon>Oscillochloridaceae</taxon>
        <taxon>Oscillochloris</taxon>
    </lineage>
</organism>
<comment type="caution">
    <text evidence="3">The sequence shown here is derived from an EMBL/GenBank/DDBJ whole genome shotgun (WGS) entry which is preliminary data.</text>
</comment>
<dbReference type="AlphaFoldDB" id="E1IGX3"/>
<proteinExistence type="predicted"/>
<keyword evidence="4" id="KW-1185">Reference proteome</keyword>
<feature type="transmembrane region" description="Helical" evidence="1">
    <location>
        <begin position="52"/>
        <end position="72"/>
    </location>
</feature>
<dbReference type="HOGENOM" id="CLU_133669_0_0_0"/>
<sequence length="168" mass="18866">MEAIQNILANLIPLLMLLGVLLGAYLILLWAASVLWTYRDIRQRSEDVSVQVLAVGIVLLLPFAGIPLHLILRPPQTLAEKYERSLEEEYLRNDIEDKFVCPECQRPIEPDFILCPHCTTALRRRCEVCSRVVDLTWTTCPYCGDTGTPAARQATTAVGAVYPARRGE</sequence>
<dbReference type="InterPro" id="IPR053281">
    <property type="entry name" value="Double_zinc_ribbon"/>
</dbReference>
<dbReference type="EMBL" id="ADVR01000112">
    <property type="protein sequence ID" value="EFO79448.1"/>
    <property type="molecule type" value="Genomic_DNA"/>
</dbReference>
<evidence type="ECO:0000313" key="3">
    <source>
        <dbReference type="EMBL" id="EFO79448.1"/>
    </source>
</evidence>
<keyword evidence="1" id="KW-1133">Transmembrane helix</keyword>
<keyword evidence="1" id="KW-0812">Transmembrane</keyword>
<dbReference type="Pfam" id="PF12773">
    <property type="entry name" value="DZR"/>
    <property type="match status" value="1"/>
</dbReference>
<dbReference type="Proteomes" id="UP000054010">
    <property type="component" value="Unassembled WGS sequence"/>
</dbReference>
<feature type="domain" description="DZANK-type" evidence="2">
    <location>
        <begin position="101"/>
        <end position="144"/>
    </location>
</feature>
<gene>
    <name evidence="3" type="ORF">OSCT_2574</name>
</gene>
<dbReference type="eggNOG" id="COG0143">
    <property type="taxonomic scope" value="Bacteria"/>
</dbReference>
<name>E1IGX3_9CHLR</name>
<evidence type="ECO:0000313" key="4">
    <source>
        <dbReference type="Proteomes" id="UP000054010"/>
    </source>
</evidence>